<evidence type="ECO:0000256" key="2">
    <source>
        <dbReference type="ARBA" id="ARBA00022598"/>
    </source>
</evidence>
<comment type="subcellular location">
    <subcellularLocation>
        <location evidence="9">Cytoplasm</location>
    </subcellularLocation>
</comment>
<feature type="binding site" evidence="9">
    <location>
        <begin position="105"/>
        <end position="108"/>
    </location>
    <ligand>
        <name>ATP</name>
        <dbReference type="ChEBI" id="CHEBI:30616"/>
    </ligand>
</feature>
<comment type="pathway">
    <text evidence="9">Cofactor biosynthesis; biotin biosynthesis; biotin from 7,8-diaminononanoate: step 1/2.</text>
</comment>
<dbReference type="PANTHER" id="PTHR43210">
    <property type="entry name" value="DETHIOBIOTIN SYNTHETASE"/>
    <property type="match status" value="1"/>
</dbReference>
<comment type="function">
    <text evidence="9">Catalyzes a mechanistically unusual reaction, the ATP-dependent insertion of CO2 between the N7 and N8 nitrogen atoms of 7,8-diaminopelargonic acid (DAPA, also called 7,8-diammoniononanoate) to form a ureido ring.</text>
</comment>
<dbReference type="Pfam" id="PF13500">
    <property type="entry name" value="AAA_26"/>
    <property type="match status" value="1"/>
</dbReference>
<evidence type="ECO:0000256" key="9">
    <source>
        <dbReference type="HAMAP-Rule" id="MF_00336"/>
    </source>
</evidence>
<feature type="binding site" evidence="9">
    <location>
        <begin position="165"/>
        <end position="166"/>
    </location>
    <ligand>
        <name>ATP</name>
        <dbReference type="ChEBI" id="CHEBI:30616"/>
    </ligand>
</feature>
<reference evidence="10" key="1">
    <citation type="journal article" date="2020" name="mSystems">
        <title>Genome- and Community-Level Interaction Insights into Carbon Utilization and Element Cycling Functions of Hydrothermarchaeota in Hydrothermal Sediment.</title>
        <authorList>
            <person name="Zhou Z."/>
            <person name="Liu Y."/>
            <person name="Xu W."/>
            <person name="Pan J."/>
            <person name="Luo Z.H."/>
            <person name="Li M."/>
        </authorList>
    </citation>
    <scope>NUCLEOTIDE SEQUENCE [LARGE SCALE GENOMIC DNA]</scope>
    <source>
        <strain evidence="10">SpSt-418</strain>
    </source>
</reference>
<feature type="binding site" evidence="9">
    <location>
        <begin position="197"/>
        <end position="199"/>
    </location>
    <ligand>
        <name>ATP</name>
        <dbReference type="ChEBI" id="CHEBI:30616"/>
    </ligand>
</feature>
<evidence type="ECO:0000256" key="3">
    <source>
        <dbReference type="ARBA" id="ARBA00022723"/>
    </source>
</evidence>
<dbReference type="GO" id="GO:0005524">
    <property type="term" value="F:ATP binding"/>
    <property type="evidence" value="ECO:0007669"/>
    <property type="project" value="UniProtKB-UniRule"/>
</dbReference>
<keyword evidence="7 9" id="KW-0460">Magnesium</keyword>
<feature type="binding site" evidence="9">
    <location>
        <position position="46"/>
    </location>
    <ligand>
        <name>Mg(2+)</name>
        <dbReference type="ChEBI" id="CHEBI:18420"/>
    </ligand>
</feature>
<feature type="binding site" evidence="9">
    <location>
        <position position="105"/>
    </location>
    <ligand>
        <name>Mg(2+)</name>
        <dbReference type="ChEBI" id="CHEBI:18420"/>
    </ligand>
</feature>
<dbReference type="PIRSF" id="PIRSF006755">
    <property type="entry name" value="DTB_synth"/>
    <property type="match status" value="1"/>
</dbReference>
<feature type="binding site" evidence="9">
    <location>
        <position position="15"/>
    </location>
    <ligand>
        <name>Mg(2+)</name>
        <dbReference type="ChEBI" id="CHEBI:18420"/>
    </ligand>
</feature>
<comment type="caution">
    <text evidence="10">The sequence shown here is derived from an EMBL/GenBank/DDBJ whole genome shotgun (WGS) entry which is preliminary data.</text>
</comment>
<dbReference type="AlphaFoldDB" id="A0A7C3PMB6"/>
<keyword evidence="1 9" id="KW-0963">Cytoplasm</keyword>
<dbReference type="GO" id="GO:0009102">
    <property type="term" value="P:biotin biosynthetic process"/>
    <property type="evidence" value="ECO:0007669"/>
    <property type="project" value="UniProtKB-UniRule"/>
</dbReference>
<comment type="caution">
    <text evidence="9">Lacks conserved residue(s) required for the propagation of feature annotation.</text>
</comment>
<evidence type="ECO:0000256" key="5">
    <source>
        <dbReference type="ARBA" id="ARBA00022756"/>
    </source>
</evidence>
<name>A0A7C3PMB6_9CYAN</name>
<evidence type="ECO:0000256" key="6">
    <source>
        <dbReference type="ARBA" id="ARBA00022840"/>
    </source>
</evidence>
<comment type="catalytic activity">
    <reaction evidence="8">
        <text>(7R,8S)-8-amino-7-(carboxyamino)nonanoate + ATP = (4R,5S)-dethiobiotin + ADP + phosphate + H(+)</text>
        <dbReference type="Rhea" id="RHEA:63684"/>
        <dbReference type="ChEBI" id="CHEBI:15378"/>
        <dbReference type="ChEBI" id="CHEBI:30616"/>
        <dbReference type="ChEBI" id="CHEBI:43474"/>
        <dbReference type="ChEBI" id="CHEBI:149470"/>
        <dbReference type="ChEBI" id="CHEBI:149473"/>
        <dbReference type="ChEBI" id="CHEBI:456216"/>
    </reaction>
</comment>
<evidence type="ECO:0000256" key="8">
    <source>
        <dbReference type="ARBA" id="ARBA00047386"/>
    </source>
</evidence>
<proteinExistence type="inferred from homology"/>
<sequence>MNLLITGTDTDAGKTVLTAALAAYWRKYCGDRRISILKIVQSGIGDGELYSQLFGVDIDVVAPLRFKAPIAPPLAASQEGKRVDLEVVWQHYEQLRTQSDMVLIEGVGGLGTPITYEATVADLAWDWHLPAVLVVPVKLGAVGQAVANVALAKQNRIHLKGIVLNCVQPVTETEIDNWTPVDLIQKLTGVPVLGIVPYLTNPKDLEELAQVASCLELERIFPNLLLARQPI</sequence>
<feature type="binding site" evidence="9">
    <location>
        <position position="42"/>
    </location>
    <ligand>
        <name>substrate</name>
    </ligand>
</feature>
<organism evidence="10">
    <name type="scientific">Oscillatoriales cyanobacterium SpSt-418</name>
    <dbReference type="NCBI Taxonomy" id="2282169"/>
    <lineage>
        <taxon>Bacteria</taxon>
        <taxon>Bacillati</taxon>
        <taxon>Cyanobacteriota</taxon>
        <taxon>Cyanophyceae</taxon>
        <taxon>Oscillatoriophycideae</taxon>
        <taxon>Oscillatoriales</taxon>
    </lineage>
</organism>
<comment type="subunit">
    <text evidence="9">Homodimer.</text>
</comment>
<dbReference type="InterPro" id="IPR027417">
    <property type="entry name" value="P-loop_NTPase"/>
</dbReference>
<evidence type="ECO:0000256" key="7">
    <source>
        <dbReference type="ARBA" id="ARBA00022842"/>
    </source>
</evidence>
<evidence type="ECO:0000256" key="1">
    <source>
        <dbReference type="ARBA" id="ARBA00022490"/>
    </source>
</evidence>
<accession>A0A7C3PMB6</accession>
<evidence type="ECO:0000313" key="10">
    <source>
        <dbReference type="EMBL" id="HFN01437.1"/>
    </source>
</evidence>
<comment type="catalytic activity">
    <reaction evidence="9">
        <text>(7R,8S)-7,8-diammoniononanoate + CO2 + ATP = (4R,5S)-dethiobiotin + ADP + phosphate + 3 H(+)</text>
        <dbReference type="Rhea" id="RHEA:15805"/>
        <dbReference type="ChEBI" id="CHEBI:15378"/>
        <dbReference type="ChEBI" id="CHEBI:16526"/>
        <dbReference type="ChEBI" id="CHEBI:30616"/>
        <dbReference type="ChEBI" id="CHEBI:43474"/>
        <dbReference type="ChEBI" id="CHEBI:149469"/>
        <dbReference type="ChEBI" id="CHEBI:149473"/>
        <dbReference type="ChEBI" id="CHEBI:456216"/>
        <dbReference type="EC" id="6.3.3.3"/>
    </reaction>
</comment>
<dbReference type="EC" id="6.3.3.3" evidence="9"/>
<dbReference type="EMBL" id="DSRU01000409">
    <property type="protein sequence ID" value="HFN01437.1"/>
    <property type="molecule type" value="Genomic_DNA"/>
</dbReference>
<feature type="binding site" evidence="9">
    <location>
        <begin position="11"/>
        <end position="16"/>
    </location>
    <ligand>
        <name>ATP</name>
        <dbReference type="ChEBI" id="CHEBI:30616"/>
    </ligand>
</feature>
<feature type="binding site" evidence="9">
    <location>
        <position position="46"/>
    </location>
    <ligand>
        <name>ATP</name>
        <dbReference type="ChEBI" id="CHEBI:30616"/>
    </ligand>
</feature>
<keyword evidence="2 9" id="KW-0436">Ligase</keyword>
<keyword evidence="5 9" id="KW-0093">Biotin biosynthesis</keyword>
<dbReference type="SUPFAM" id="SSF52540">
    <property type="entry name" value="P-loop containing nucleoside triphosphate hydrolases"/>
    <property type="match status" value="1"/>
</dbReference>
<keyword evidence="4 9" id="KW-0547">Nucleotide-binding</keyword>
<gene>
    <name evidence="9 10" type="primary">bioD</name>
    <name evidence="10" type="ORF">ENR64_27565</name>
</gene>
<dbReference type="GO" id="GO:0000287">
    <property type="term" value="F:magnesium ion binding"/>
    <property type="evidence" value="ECO:0007669"/>
    <property type="project" value="UniProtKB-UniRule"/>
</dbReference>
<protein>
    <recommendedName>
        <fullName evidence="9">ATP-dependent dethiobiotin synthetase BioD</fullName>
        <ecNumber evidence="9">6.3.3.3</ecNumber>
    </recommendedName>
    <alternativeName>
        <fullName evidence="9">DTB synthetase</fullName>
        <shortName evidence="9">DTBS</shortName>
    </alternativeName>
    <alternativeName>
        <fullName evidence="9">Dethiobiotin synthase</fullName>
    </alternativeName>
</protein>
<evidence type="ECO:0000256" key="4">
    <source>
        <dbReference type="ARBA" id="ARBA00022741"/>
    </source>
</evidence>
<dbReference type="GO" id="GO:0004141">
    <property type="term" value="F:dethiobiotin synthase activity"/>
    <property type="evidence" value="ECO:0007669"/>
    <property type="project" value="UniProtKB-UniRule"/>
</dbReference>
<feature type="active site" evidence="9">
    <location>
        <position position="38"/>
    </location>
</feature>
<dbReference type="HAMAP" id="MF_00336">
    <property type="entry name" value="BioD"/>
    <property type="match status" value="1"/>
</dbReference>
<dbReference type="NCBIfam" id="TIGR00347">
    <property type="entry name" value="bioD"/>
    <property type="match status" value="1"/>
</dbReference>
<keyword evidence="3 9" id="KW-0479">Metal-binding</keyword>
<dbReference type="InterPro" id="IPR004472">
    <property type="entry name" value="DTB_synth_BioD"/>
</dbReference>
<dbReference type="GO" id="GO:0005829">
    <property type="term" value="C:cytosol"/>
    <property type="evidence" value="ECO:0007669"/>
    <property type="project" value="TreeGrafter"/>
</dbReference>
<dbReference type="Gene3D" id="3.40.50.300">
    <property type="entry name" value="P-loop containing nucleotide triphosphate hydrolases"/>
    <property type="match status" value="1"/>
</dbReference>
<dbReference type="PANTHER" id="PTHR43210:SF2">
    <property type="entry name" value="ATP-DEPENDENT DETHIOBIOTIN SYNTHETASE BIOD 2"/>
    <property type="match status" value="1"/>
</dbReference>
<dbReference type="CDD" id="cd03109">
    <property type="entry name" value="DTBS"/>
    <property type="match status" value="1"/>
</dbReference>
<comment type="cofactor">
    <cofactor evidence="9">
        <name>Mg(2+)</name>
        <dbReference type="ChEBI" id="CHEBI:18420"/>
    </cofactor>
</comment>
<keyword evidence="6 9" id="KW-0067">ATP-binding</keyword>
<dbReference type="UniPathway" id="UPA00078">
    <property type="reaction ID" value="UER00161"/>
</dbReference>
<comment type="similarity">
    <text evidence="9">Belongs to the dethiobiotin synthetase family.</text>
</comment>